<evidence type="ECO:0000313" key="3">
    <source>
        <dbReference type="EMBL" id="JAI34007.1"/>
    </source>
</evidence>
<dbReference type="EMBL" id="GDHF01018307">
    <property type="protein sequence ID" value="JAI34007.1"/>
    <property type="molecule type" value="Transcribed_RNA"/>
</dbReference>
<feature type="signal peptide" evidence="2">
    <location>
        <begin position="1"/>
        <end position="26"/>
    </location>
</feature>
<dbReference type="InterPro" id="IPR025928">
    <property type="entry name" value="Flocculin_t3_rpt"/>
</dbReference>
<proteinExistence type="predicted"/>
<evidence type="ECO:0000256" key="1">
    <source>
        <dbReference type="ARBA" id="ARBA00022729"/>
    </source>
</evidence>
<keyword evidence="1 2" id="KW-0732">Signal</keyword>
<gene>
    <name evidence="3" type="primary">YDR134C_2</name>
    <name evidence="3" type="ORF">c0_g1_i1</name>
</gene>
<reference evidence="3" key="1">
    <citation type="submission" date="2015-06" db="EMBL/GenBank/DDBJ databases">
        <authorList>
            <person name="Hoefler B.C."/>
            <person name="Straight P.D."/>
        </authorList>
    </citation>
    <scope>NUCLEOTIDE SEQUENCE</scope>
</reference>
<protein>
    <submittedName>
        <fullName evidence="3">Uncharacterized cell wall protein YDR134C</fullName>
    </submittedName>
</protein>
<feature type="chain" id="PRO_5005521738" evidence="2">
    <location>
        <begin position="27"/>
        <end position="149"/>
    </location>
</feature>
<name>A0A0K8V4Z4_BACLA</name>
<evidence type="ECO:0000256" key="2">
    <source>
        <dbReference type="SAM" id="SignalP"/>
    </source>
</evidence>
<accession>A0A0K8V4Z4</accession>
<organism evidence="3">
    <name type="scientific">Bactrocera latifrons</name>
    <name type="common">Malaysian fruit fly</name>
    <name type="synonym">Chaetodacus latifrons</name>
    <dbReference type="NCBI Taxonomy" id="174628"/>
    <lineage>
        <taxon>Eukaryota</taxon>
        <taxon>Metazoa</taxon>
        <taxon>Ecdysozoa</taxon>
        <taxon>Arthropoda</taxon>
        <taxon>Hexapoda</taxon>
        <taxon>Insecta</taxon>
        <taxon>Pterygota</taxon>
        <taxon>Neoptera</taxon>
        <taxon>Endopterygota</taxon>
        <taxon>Diptera</taxon>
        <taxon>Brachycera</taxon>
        <taxon>Muscomorpha</taxon>
        <taxon>Tephritoidea</taxon>
        <taxon>Tephritidae</taxon>
        <taxon>Bactrocera</taxon>
        <taxon>Bactrocera</taxon>
    </lineage>
</organism>
<dbReference type="Pfam" id="PF13928">
    <property type="entry name" value="Flocculin_t3"/>
    <property type="match status" value="1"/>
</dbReference>
<sequence>TTYIRSIIMQFSTFAAAAAIASVAVADYANVTSTAEVYSNTTTVITITSCDEVCTEVPVTTGVTVITETIEGVVTEYTTYCPLSTEETPATVAPTTEAPATEETSTVHATETSTLAANGTTYSVTSYEGAAVKALPAFAAVAAGVALLF</sequence>
<feature type="non-terminal residue" evidence="3">
    <location>
        <position position="1"/>
    </location>
</feature>
<dbReference type="AlphaFoldDB" id="A0A0K8V4Z4"/>